<dbReference type="GO" id="GO:0005886">
    <property type="term" value="C:plasma membrane"/>
    <property type="evidence" value="ECO:0007669"/>
    <property type="project" value="TreeGrafter"/>
</dbReference>
<dbReference type="Proteomes" id="UP000254134">
    <property type="component" value="Unassembled WGS sequence"/>
</dbReference>
<evidence type="ECO:0000313" key="7">
    <source>
        <dbReference type="Proteomes" id="UP000254134"/>
    </source>
</evidence>
<comment type="caution">
    <text evidence="6">The sequence shown here is derived from an EMBL/GenBank/DDBJ whole genome shotgun (WGS) entry which is preliminary data.</text>
</comment>
<evidence type="ECO:0000313" key="6">
    <source>
        <dbReference type="EMBL" id="RDI73491.1"/>
    </source>
</evidence>
<feature type="transmembrane region" description="Helical" evidence="5">
    <location>
        <begin position="48"/>
        <end position="67"/>
    </location>
</feature>
<evidence type="ECO:0000256" key="1">
    <source>
        <dbReference type="ARBA" id="ARBA00004141"/>
    </source>
</evidence>
<evidence type="ECO:0000256" key="4">
    <source>
        <dbReference type="ARBA" id="ARBA00023136"/>
    </source>
</evidence>
<reference evidence="6 7" key="1">
    <citation type="submission" date="2018-07" db="EMBL/GenBank/DDBJ databases">
        <title>High-quality-draft genome sequence of Gaiella occulta.</title>
        <authorList>
            <person name="Severino R."/>
            <person name="Froufe H.J.C."/>
            <person name="Rainey F.A."/>
            <person name="Barroso C."/>
            <person name="Albuquerque L."/>
            <person name="Lobo-Da-Cunha A."/>
            <person name="Da Costa M.S."/>
            <person name="Egas C."/>
        </authorList>
    </citation>
    <scope>NUCLEOTIDE SEQUENCE [LARGE SCALE GENOMIC DNA]</scope>
    <source>
        <strain evidence="6 7">F2-233</strain>
    </source>
</reference>
<dbReference type="CDD" id="cd16914">
    <property type="entry name" value="EcfT"/>
    <property type="match status" value="1"/>
</dbReference>
<keyword evidence="7" id="KW-1185">Reference proteome</keyword>
<feature type="transmembrane region" description="Helical" evidence="5">
    <location>
        <begin position="96"/>
        <end position="117"/>
    </location>
</feature>
<dbReference type="RefSeq" id="WP_114797236.1">
    <property type="nucleotide sequence ID" value="NZ_QQZY01000009.1"/>
</dbReference>
<dbReference type="PANTHER" id="PTHR33514">
    <property type="entry name" value="PROTEIN ABCI12, CHLOROPLASTIC"/>
    <property type="match status" value="1"/>
</dbReference>
<keyword evidence="4 5" id="KW-0472">Membrane</keyword>
<protein>
    <submittedName>
        <fullName evidence="6">Cobalt transport protein</fullName>
    </submittedName>
</protein>
<dbReference type="Pfam" id="PF02361">
    <property type="entry name" value="CbiQ"/>
    <property type="match status" value="1"/>
</dbReference>
<evidence type="ECO:0000256" key="5">
    <source>
        <dbReference type="SAM" id="Phobius"/>
    </source>
</evidence>
<organism evidence="6 7">
    <name type="scientific">Gaiella occulta</name>
    <dbReference type="NCBI Taxonomy" id="1002870"/>
    <lineage>
        <taxon>Bacteria</taxon>
        <taxon>Bacillati</taxon>
        <taxon>Actinomycetota</taxon>
        <taxon>Thermoleophilia</taxon>
        <taxon>Gaiellales</taxon>
        <taxon>Gaiellaceae</taxon>
        <taxon>Gaiella</taxon>
    </lineage>
</organism>
<name>A0A7M2YTL0_9ACTN</name>
<feature type="transmembrane region" description="Helical" evidence="5">
    <location>
        <begin position="23"/>
        <end position="41"/>
    </location>
</feature>
<accession>A0A7M2YTL0</accession>
<evidence type="ECO:0000256" key="2">
    <source>
        <dbReference type="ARBA" id="ARBA00022692"/>
    </source>
</evidence>
<evidence type="ECO:0000256" key="3">
    <source>
        <dbReference type="ARBA" id="ARBA00022989"/>
    </source>
</evidence>
<dbReference type="EMBL" id="QQZY01000009">
    <property type="protein sequence ID" value="RDI73491.1"/>
    <property type="molecule type" value="Genomic_DNA"/>
</dbReference>
<dbReference type="PANTHER" id="PTHR33514:SF15">
    <property type="entry name" value="COBALT TRANSPORT PROTEIN"/>
    <property type="match status" value="1"/>
</dbReference>
<keyword evidence="3 5" id="KW-1133">Transmembrane helix</keyword>
<dbReference type="AlphaFoldDB" id="A0A7M2YTL0"/>
<comment type="subcellular location">
    <subcellularLocation>
        <location evidence="1">Membrane</location>
        <topology evidence="1">Multi-pass membrane protein</topology>
    </subcellularLocation>
</comment>
<reference evidence="7" key="2">
    <citation type="journal article" date="2019" name="MicrobiologyOpen">
        <title>High-quality draft genome sequence of Gaiella occulta isolated from a 150 meter deep mineral water borehole and comparison with the genome sequences of other deep-branching lineages of the phylum Actinobacteria.</title>
        <authorList>
            <person name="Severino R."/>
            <person name="Froufe H.J.C."/>
            <person name="Barroso C."/>
            <person name="Albuquerque L."/>
            <person name="Lobo-da-Cunha A."/>
            <person name="da Costa M.S."/>
            <person name="Egas C."/>
        </authorList>
    </citation>
    <scope>NUCLEOTIDE SEQUENCE [LARGE SCALE GENOMIC DNA]</scope>
    <source>
        <strain evidence="7">F2-233</strain>
    </source>
</reference>
<dbReference type="OrthoDB" id="2039442at2"/>
<sequence>MSAGPAAALLASAAVAAFLTDRLWALAAVVLALLAISMRAPARRRWPYLAGALISGLGVIVISPFTWSSGGGTLLWEGPTLPLIGPLDLSTDEIEIAAVNGLRLVAVALAFSVYALLLDHDRLVAAAGFARRSALAVALATRLVPSLERDAAGLAESVRGRGVEIDGVRGYATLLSPLVAGSLERASNLAEAMEARGFGRPGTTRAPRPPWSRLDRAAVVFAAALPVVVAVVL</sequence>
<proteinExistence type="predicted"/>
<keyword evidence="2 5" id="KW-0812">Transmembrane</keyword>
<dbReference type="InterPro" id="IPR003339">
    <property type="entry name" value="ABC/ECF_trnsptr_transmembrane"/>
</dbReference>
<gene>
    <name evidence="6" type="ORF">Gocc_2847</name>
</gene>